<dbReference type="AlphaFoldDB" id="A0A0C3NYI3"/>
<keyword evidence="2" id="KW-1185">Reference proteome</keyword>
<dbReference type="EMBL" id="KN831965">
    <property type="protein sequence ID" value="KIO05865.1"/>
    <property type="molecule type" value="Genomic_DNA"/>
</dbReference>
<dbReference type="Proteomes" id="UP000054217">
    <property type="component" value="Unassembled WGS sequence"/>
</dbReference>
<dbReference type="InParanoid" id="A0A0C3NYI3"/>
<reference evidence="2" key="2">
    <citation type="submission" date="2015-01" db="EMBL/GenBank/DDBJ databases">
        <title>Evolutionary Origins and Diversification of the Mycorrhizal Mutualists.</title>
        <authorList>
            <consortium name="DOE Joint Genome Institute"/>
            <consortium name="Mycorrhizal Genomics Consortium"/>
            <person name="Kohler A."/>
            <person name="Kuo A."/>
            <person name="Nagy L.G."/>
            <person name="Floudas D."/>
            <person name="Copeland A."/>
            <person name="Barry K.W."/>
            <person name="Cichocki N."/>
            <person name="Veneault-Fourrey C."/>
            <person name="LaButti K."/>
            <person name="Lindquist E.A."/>
            <person name="Lipzen A."/>
            <person name="Lundell T."/>
            <person name="Morin E."/>
            <person name="Murat C."/>
            <person name="Riley R."/>
            <person name="Ohm R."/>
            <person name="Sun H."/>
            <person name="Tunlid A."/>
            <person name="Henrissat B."/>
            <person name="Grigoriev I.V."/>
            <person name="Hibbett D.S."/>
            <person name="Martin F."/>
        </authorList>
    </citation>
    <scope>NUCLEOTIDE SEQUENCE [LARGE SCALE GENOMIC DNA]</scope>
    <source>
        <strain evidence="2">Marx 270</strain>
    </source>
</reference>
<name>A0A0C3NYI3_PISTI</name>
<protein>
    <submittedName>
        <fullName evidence="1">Uncharacterized protein</fullName>
    </submittedName>
</protein>
<evidence type="ECO:0000313" key="2">
    <source>
        <dbReference type="Proteomes" id="UP000054217"/>
    </source>
</evidence>
<sequence length="126" mass="13745">MRRYIETCIMARCPSCRASQVNKGFWKATLSTRKVASSTSHEALPLHLGEHCTLEVGKETLTSPDRTITSHAELSPSQMLNIPILVVNPPTLSTSHLGSRFGPASSGCHNIAIPKRPTTRVPHGLY</sequence>
<dbReference type="HOGENOM" id="CLU_1982469_0_0_1"/>
<reference evidence="1 2" key="1">
    <citation type="submission" date="2014-04" db="EMBL/GenBank/DDBJ databases">
        <authorList>
            <consortium name="DOE Joint Genome Institute"/>
            <person name="Kuo A."/>
            <person name="Kohler A."/>
            <person name="Costa M.D."/>
            <person name="Nagy L.G."/>
            <person name="Floudas D."/>
            <person name="Copeland A."/>
            <person name="Barry K.W."/>
            <person name="Cichocki N."/>
            <person name="Veneault-Fourrey C."/>
            <person name="LaButti K."/>
            <person name="Lindquist E.A."/>
            <person name="Lipzen A."/>
            <person name="Lundell T."/>
            <person name="Morin E."/>
            <person name="Murat C."/>
            <person name="Sun H."/>
            <person name="Tunlid A."/>
            <person name="Henrissat B."/>
            <person name="Grigoriev I.V."/>
            <person name="Hibbett D.S."/>
            <person name="Martin F."/>
            <person name="Nordberg H.P."/>
            <person name="Cantor M.N."/>
            <person name="Hua S.X."/>
        </authorList>
    </citation>
    <scope>NUCLEOTIDE SEQUENCE [LARGE SCALE GENOMIC DNA]</scope>
    <source>
        <strain evidence="1 2">Marx 270</strain>
    </source>
</reference>
<evidence type="ECO:0000313" key="1">
    <source>
        <dbReference type="EMBL" id="KIO05865.1"/>
    </source>
</evidence>
<accession>A0A0C3NYI3</accession>
<gene>
    <name evidence="1" type="ORF">M404DRAFT_506221</name>
</gene>
<proteinExistence type="predicted"/>
<organism evidence="1 2">
    <name type="scientific">Pisolithus tinctorius Marx 270</name>
    <dbReference type="NCBI Taxonomy" id="870435"/>
    <lineage>
        <taxon>Eukaryota</taxon>
        <taxon>Fungi</taxon>
        <taxon>Dikarya</taxon>
        <taxon>Basidiomycota</taxon>
        <taxon>Agaricomycotina</taxon>
        <taxon>Agaricomycetes</taxon>
        <taxon>Agaricomycetidae</taxon>
        <taxon>Boletales</taxon>
        <taxon>Sclerodermatineae</taxon>
        <taxon>Pisolithaceae</taxon>
        <taxon>Pisolithus</taxon>
    </lineage>
</organism>